<dbReference type="InterPro" id="IPR006076">
    <property type="entry name" value="FAD-dep_OxRdtase"/>
</dbReference>
<dbReference type="Pfam" id="PF01266">
    <property type="entry name" value="DAO"/>
    <property type="match status" value="1"/>
</dbReference>
<dbReference type="NCBIfam" id="NF008726">
    <property type="entry name" value="PRK11728.1"/>
    <property type="match status" value="1"/>
</dbReference>
<dbReference type="SUPFAM" id="SSF51905">
    <property type="entry name" value="FAD/NAD(P)-binding domain"/>
    <property type="match status" value="1"/>
</dbReference>
<dbReference type="EMBL" id="VFIA01000003">
    <property type="protein sequence ID" value="MBC3790099.1"/>
    <property type="molecule type" value="Genomic_DNA"/>
</dbReference>
<comment type="similarity">
    <text evidence="5">Belongs to the L2HGDH family.</text>
</comment>
<evidence type="ECO:0000256" key="4">
    <source>
        <dbReference type="ARBA" id="ARBA00023002"/>
    </source>
</evidence>
<proteinExistence type="inferred from homology"/>
<comment type="cofactor">
    <cofactor evidence="1">
        <name>FAD</name>
        <dbReference type="ChEBI" id="CHEBI:57692"/>
    </cofactor>
</comment>
<name>A0ABR6W1J8_9BACT</name>
<evidence type="ECO:0000256" key="5">
    <source>
        <dbReference type="ARBA" id="ARBA00037941"/>
    </source>
</evidence>
<keyword evidence="3" id="KW-0274">FAD</keyword>
<evidence type="ECO:0000256" key="2">
    <source>
        <dbReference type="ARBA" id="ARBA00022630"/>
    </source>
</evidence>
<dbReference type="PANTHER" id="PTHR43104:SF2">
    <property type="entry name" value="L-2-HYDROXYGLUTARATE DEHYDROGENASE, MITOCHONDRIAL"/>
    <property type="match status" value="1"/>
</dbReference>
<reference evidence="7 8" key="1">
    <citation type="submission" date="2019-06" db="EMBL/GenBank/DDBJ databases">
        <title>Spirosoma utsteinense sp. nov. isolated from Antarctic ice-free soils.</title>
        <authorList>
            <person name="Tahon G."/>
        </authorList>
    </citation>
    <scope>NUCLEOTIDE SEQUENCE [LARGE SCALE GENOMIC DNA]</scope>
    <source>
        <strain evidence="7 8">LMG 31447</strain>
    </source>
</reference>
<dbReference type="Gene3D" id="3.50.50.60">
    <property type="entry name" value="FAD/NAD(P)-binding domain"/>
    <property type="match status" value="1"/>
</dbReference>
<accession>A0ABR6W1J8</accession>
<dbReference type="PANTHER" id="PTHR43104">
    <property type="entry name" value="L-2-HYDROXYGLUTARATE DEHYDROGENASE, MITOCHONDRIAL"/>
    <property type="match status" value="1"/>
</dbReference>
<feature type="domain" description="FAD dependent oxidoreductase" evidence="6">
    <location>
        <begin position="3"/>
        <end position="392"/>
    </location>
</feature>
<keyword evidence="8" id="KW-1185">Reference proteome</keyword>
<keyword evidence="4" id="KW-0560">Oxidoreductase</keyword>
<dbReference type="Proteomes" id="UP000700732">
    <property type="component" value="Unassembled WGS sequence"/>
</dbReference>
<evidence type="ECO:0000313" key="7">
    <source>
        <dbReference type="EMBL" id="MBC3790099.1"/>
    </source>
</evidence>
<gene>
    <name evidence="7" type="ORF">FH603_583</name>
</gene>
<dbReference type="InterPro" id="IPR036188">
    <property type="entry name" value="FAD/NAD-bd_sf"/>
</dbReference>
<evidence type="ECO:0000259" key="6">
    <source>
        <dbReference type="Pfam" id="PF01266"/>
    </source>
</evidence>
<evidence type="ECO:0000256" key="1">
    <source>
        <dbReference type="ARBA" id="ARBA00001974"/>
    </source>
</evidence>
<sequence length="398" mass="43741">MIDVTIIGGGIVGLATALQLKQQRPDLTIVLIEKEPAVARHQTGHNSGVIHSGLYYKPGSLKATNCIRGYQLLLDFCNAEGIAYDLCGKIVVATKQEEIPQLDMLHTRGQQNGLGGLRRMSLAELREIEPHVNGVAGMFVPQTGIIDYKEVSDKYAEKFQALGGEIRLAERVEQVTPGNSISIVVTDKNRYETKLVVNCAGLYSDKIAQLTQRDAVDVRIIPFRGEYFKIRPEKEYLVKNLIYPVPDPNFPFLGVHFTRMIHGGVEAGPNAVLAFQREGYTKSDINLKELFETLSWPGFQKVAAKYWQTGLGEMYRSFSKAAFTRALQELIPDVQENDLESGGAGVRAQACDRTGGLLDDFAILETDKAINVVNAPSPAATSSLAIGQTVSEKVLARF</sequence>
<organism evidence="7 8">
    <name type="scientific">Spirosoma utsteinense</name>
    <dbReference type="NCBI Taxonomy" id="2585773"/>
    <lineage>
        <taxon>Bacteria</taxon>
        <taxon>Pseudomonadati</taxon>
        <taxon>Bacteroidota</taxon>
        <taxon>Cytophagia</taxon>
        <taxon>Cytophagales</taxon>
        <taxon>Cytophagaceae</taxon>
        <taxon>Spirosoma</taxon>
    </lineage>
</organism>
<keyword evidence="2" id="KW-0285">Flavoprotein</keyword>
<protein>
    <submittedName>
        <fullName evidence="7">L-2-hydroxyglutarate oxidase</fullName>
    </submittedName>
</protein>
<evidence type="ECO:0000313" key="8">
    <source>
        <dbReference type="Proteomes" id="UP000700732"/>
    </source>
</evidence>
<dbReference type="RefSeq" id="WP_186735877.1">
    <property type="nucleotide sequence ID" value="NZ_VFIA01000003.1"/>
</dbReference>
<evidence type="ECO:0000256" key="3">
    <source>
        <dbReference type="ARBA" id="ARBA00022827"/>
    </source>
</evidence>
<comment type="caution">
    <text evidence="7">The sequence shown here is derived from an EMBL/GenBank/DDBJ whole genome shotgun (WGS) entry which is preliminary data.</text>
</comment>
<dbReference type="Gene3D" id="3.30.9.10">
    <property type="entry name" value="D-Amino Acid Oxidase, subunit A, domain 2"/>
    <property type="match status" value="1"/>
</dbReference>